<keyword evidence="4" id="KW-1185">Reference proteome</keyword>
<evidence type="ECO:0000256" key="1">
    <source>
        <dbReference type="SAM" id="SignalP"/>
    </source>
</evidence>
<evidence type="ECO:0000259" key="2">
    <source>
        <dbReference type="Pfam" id="PF13435"/>
    </source>
</evidence>
<dbReference type="Pfam" id="PF13435">
    <property type="entry name" value="Cytochrome_C554"/>
    <property type="match status" value="1"/>
</dbReference>
<dbReference type="RefSeq" id="WP_135868963.1">
    <property type="nucleotide sequence ID" value="NZ_SRSC01000001.1"/>
</dbReference>
<feature type="signal peptide" evidence="1">
    <location>
        <begin position="1"/>
        <end position="26"/>
    </location>
</feature>
<sequence>MQLKGKLALILAAAATFATLAGSAMAASPVFDVDREFYPYYPSLIKWNKSTLDFTPPTVCQGCHEKQYKEWSASVHQLAFQDPVYQGELNKAVKAVGHEISRQCEGCHSPAGVVTGEIKGPGNAGLSEMALAGVSCDICHSVSGVTHWQTPSHEPENGSFILTPGVETKDGPRFVKRGPFKPSEECGGGFHDCAESSLHLQADLCASCHQVYHYDAHFPLEATYLEWKHGPYAQKNVLCQDCHMVDTASFKKTADQFIKPDRKEYRHYFNGANYLLSYLAAGAAKKAGNQEQADLFMKQYQMAVDRLKSAADIEITPSYQKGELKELQVRVKNVRAGHNLPTSLTNVRQMWLEIVAKDEAGKTVLTSGQVGADGSLPADARLFNSDGMGDNFHFAIDPWVVTSFSRHDTIPPRGYKDVYYGVPVLKGMKKLNVEVKLRYRQADQKVAEALLKAVPKDIDLEKIYGLKAVPPLPVVDMALKKASISTRQAAR</sequence>
<feature type="domain" description="Cytochrome c-552/4" evidence="2">
    <location>
        <begin position="59"/>
        <end position="141"/>
    </location>
</feature>
<protein>
    <submittedName>
        <fullName evidence="3">Cytochrome C</fullName>
    </submittedName>
</protein>
<comment type="caution">
    <text evidence="3">The sequence shown here is derived from an EMBL/GenBank/DDBJ whole genome shotgun (WGS) entry which is preliminary data.</text>
</comment>
<keyword evidence="1" id="KW-0732">Signal</keyword>
<dbReference type="Gene3D" id="1.10.1130.10">
    <property type="entry name" value="Flavocytochrome C3, Chain A"/>
    <property type="match status" value="1"/>
</dbReference>
<dbReference type="SUPFAM" id="SSF48695">
    <property type="entry name" value="Multiheme cytochromes"/>
    <property type="match status" value="1"/>
</dbReference>
<dbReference type="Proteomes" id="UP000306416">
    <property type="component" value="Unassembled WGS sequence"/>
</dbReference>
<proteinExistence type="predicted"/>
<dbReference type="InterPro" id="IPR036280">
    <property type="entry name" value="Multihaem_cyt_sf"/>
</dbReference>
<dbReference type="AlphaFoldDB" id="A0A4S1CMZ5"/>
<gene>
    <name evidence="3" type="ORF">E4633_04010</name>
</gene>
<dbReference type="EMBL" id="SRSC01000001">
    <property type="protein sequence ID" value="TGU74636.1"/>
    <property type="molecule type" value="Genomic_DNA"/>
</dbReference>
<feature type="chain" id="PRO_5020694581" evidence="1">
    <location>
        <begin position="27"/>
        <end position="491"/>
    </location>
</feature>
<dbReference type="InterPro" id="IPR023155">
    <property type="entry name" value="Cyt_c-552/4"/>
</dbReference>
<organism evidence="3 4">
    <name type="scientific">Geomonas terrae</name>
    <dbReference type="NCBI Taxonomy" id="2562681"/>
    <lineage>
        <taxon>Bacteria</taxon>
        <taxon>Pseudomonadati</taxon>
        <taxon>Thermodesulfobacteriota</taxon>
        <taxon>Desulfuromonadia</taxon>
        <taxon>Geobacterales</taxon>
        <taxon>Geobacteraceae</taxon>
        <taxon>Geomonas</taxon>
    </lineage>
</organism>
<evidence type="ECO:0000313" key="4">
    <source>
        <dbReference type="Proteomes" id="UP000306416"/>
    </source>
</evidence>
<accession>A0A4S1CMZ5</accession>
<name>A0A4S1CMZ5_9BACT</name>
<reference evidence="3 4" key="1">
    <citation type="submission" date="2019-04" db="EMBL/GenBank/DDBJ databases">
        <title>Geobacter oryzae sp. nov., ferric-reducing bacteria isolated from paddy soil.</title>
        <authorList>
            <person name="Xu Z."/>
            <person name="Masuda Y."/>
            <person name="Itoh H."/>
            <person name="Senoo K."/>
        </authorList>
    </citation>
    <scope>NUCLEOTIDE SEQUENCE [LARGE SCALE GENOMIC DNA]</scope>
    <source>
        <strain evidence="3 4">Red111</strain>
    </source>
</reference>
<evidence type="ECO:0000313" key="3">
    <source>
        <dbReference type="EMBL" id="TGU74636.1"/>
    </source>
</evidence>